<feature type="domain" description="Erythromycin biosynthesis protein CIII-like C-terminal" evidence="1">
    <location>
        <begin position="274"/>
        <end position="404"/>
    </location>
</feature>
<dbReference type="Pfam" id="PF06722">
    <property type="entry name" value="EryCIII-like_C"/>
    <property type="match status" value="1"/>
</dbReference>
<dbReference type="RefSeq" id="WP_344651272.1">
    <property type="nucleotide sequence ID" value="NZ_BAAAGX010000018.1"/>
</dbReference>
<dbReference type="EMBL" id="BAAAGX010000018">
    <property type="protein sequence ID" value="GAA0258123.1"/>
    <property type="molecule type" value="Genomic_DNA"/>
</dbReference>
<reference evidence="2 3" key="1">
    <citation type="journal article" date="2019" name="Int. J. Syst. Evol. Microbiol.">
        <title>The Global Catalogue of Microorganisms (GCM) 10K type strain sequencing project: providing services to taxonomists for standard genome sequencing and annotation.</title>
        <authorList>
            <consortium name="The Broad Institute Genomics Platform"/>
            <consortium name="The Broad Institute Genome Sequencing Center for Infectious Disease"/>
            <person name="Wu L."/>
            <person name="Ma J."/>
        </authorList>
    </citation>
    <scope>NUCLEOTIDE SEQUENCE [LARGE SCALE GENOMIC DNA]</scope>
    <source>
        <strain evidence="2 3">JCM 10425</strain>
    </source>
</reference>
<organism evidence="2 3">
    <name type="scientific">Cryptosporangium japonicum</name>
    <dbReference type="NCBI Taxonomy" id="80872"/>
    <lineage>
        <taxon>Bacteria</taxon>
        <taxon>Bacillati</taxon>
        <taxon>Actinomycetota</taxon>
        <taxon>Actinomycetes</taxon>
        <taxon>Cryptosporangiales</taxon>
        <taxon>Cryptosporangiaceae</taxon>
        <taxon>Cryptosporangium</taxon>
    </lineage>
</organism>
<dbReference type="InterPro" id="IPR010610">
    <property type="entry name" value="EryCIII-like_C"/>
</dbReference>
<dbReference type="PANTHER" id="PTHR48050">
    <property type="entry name" value="STEROL 3-BETA-GLUCOSYLTRANSFERASE"/>
    <property type="match status" value="1"/>
</dbReference>
<dbReference type="SUPFAM" id="SSF53756">
    <property type="entry name" value="UDP-Glycosyltransferase/glycogen phosphorylase"/>
    <property type="match status" value="1"/>
</dbReference>
<evidence type="ECO:0000259" key="1">
    <source>
        <dbReference type="Pfam" id="PF06722"/>
    </source>
</evidence>
<name>A0ABN0UQG3_9ACTN</name>
<evidence type="ECO:0000313" key="2">
    <source>
        <dbReference type="EMBL" id="GAA0258123.1"/>
    </source>
</evidence>
<keyword evidence="3" id="KW-1185">Reference proteome</keyword>
<proteinExistence type="predicted"/>
<dbReference type="Proteomes" id="UP001500967">
    <property type="component" value="Unassembled WGS sequence"/>
</dbReference>
<dbReference type="InterPro" id="IPR050426">
    <property type="entry name" value="Glycosyltransferase_28"/>
</dbReference>
<sequence>MICLLPHCGYLSETSRMLELRQALAARGAPVRVATHGGTYEHLLDPGYDVIGPPMDAERAAAFVRDGVGLGSPDQSMYSDQELHAYVRAEVDYFRRHDVTTVVTGFTLTALLSSRVAGVRLVTEHAGSFVPPMFEHGLVPPPLERLTRWQRAMPAAVVRRRYGRTVPGLPYYCAGFNRVAAELDVPGVPGLAALLLGDLTLVPEVPEVLGLPAAAVDEWVPGASYRPETRLRCTGPLFARLDRPVPDEVQRFLDAPGPLVYVAITSSGVELVRSVLEALAPLPVKVLVAATVHARAALADVTGAAKFLVAGVLPSHRIMPRAALAVTAGGQGSVQTALACGTPLLGIPLQPEQLLNVELAERVGAARSVPSGQLTVPRVRSAALRMLGDPAYRRSAERIRDLYADVDGPALAAEAIVGAGSAASVPGGGERA</sequence>
<accession>A0ABN0UQG3</accession>
<evidence type="ECO:0000313" key="3">
    <source>
        <dbReference type="Proteomes" id="UP001500967"/>
    </source>
</evidence>
<dbReference type="PANTHER" id="PTHR48050:SF13">
    <property type="entry name" value="STEROL 3-BETA-GLUCOSYLTRANSFERASE UGT80A2"/>
    <property type="match status" value="1"/>
</dbReference>
<dbReference type="Gene3D" id="3.40.50.2000">
    <property type="entry name" value="Glycogen Phosphorylase B"/>
    <property type="match status" value="2"/>
</dbReference>
<gene>
    <name evidence="2" type="ORF">GCM10009539_49360</name>
</gene>
<protein>
    <recommendedName>
        <fullName evidence="1">Erythromycin biosynthesis protein CIII-like C-terminal domain-containing protein</fullName>
    </recommendedName>
</protein>
<comment type="caution">
    <text evidence="2">The sequence shown here is derived from an EMBL/GenBank/DDBJ whole genome shotgun (WGS) entry which is preliminary data.</text>
</comment>